<dbReference type="InterPro" id="IPR019557">
    <property type="entry name" value="AminoTfrase-like_pln_mobile"/>
</dbReference>
<keyword evidence="3" id="KW-1185">Reference proteome</keyword>
<dbReference type="EMBL" id="SDMP01000019">
    <property type="protein sequence ID" value="RYQ87488.1"/>
    <property type="molecule type" value="Genomic_DNA"/>
</dbReference>
<gene>
    <name evidence="2" type="ORF">Ahy_B09g095005</name>
</gene>
<proteinExistence type="predicted"/>
<evidence type="ECO:0000313" key="2">
    <source>
        <dbReference type="EMBL" id="RYQ87488.1"/>
    </source>
</evidence>
<dbReference type="Pfam" id="PF10536">
    <property type="entry name" value="PMD"/>
    <property type="match status" value="1"/>
</dbReference>
<reference evidence="2 3" key="1">
    <citation type="submission" date="2019-01" db="EMBL/GenBank/DDBJ databases">
        <title>Sequencing of cultivated peanut Arachis hypogaea provides insights into genome evolution and oil improvement.</title>
        <authorList>
            <person name="Chen X."/>
        </authorList>
    </citation>
    <scope>NUCLEOTIDE SEQUENCE [LARGE SCALE GENOMIC DNA]</scope>
    <source>
        <strain evidence="3">cv. Fuhuasheng</strain>
        <tissue evidence="2">Leaves</tissue>
    </source>
</reference>
<dbReference type="InterPro" id="IPR044824">
    <property type="entry name" value="MAIN-like"/>
</dbReference>
<dbReference type="AlphaFoldDB" id="A0A444XCP8"/>
<dbReference type="GO" id="GO:0010073">
    <property type="term" value="P:meristem maintenance"/>
    <property type="evidence" value="ECO:0007669"/>
    <property type="project" value="InterPro"/>
</dbReference>
<name>A0A444XCP8_ARAHY</name>
<dbReference type="Proteomes" id="UP000289738">
    <property type="component" value="Chromosome B09"/>
</dbReference>
<dbReference type="PANTHER" id="PTHR46033">
    <property type="entry name" value="PROTEIN MAIN-LIKE 2"/>
    <property type="match status" value="1"/>
</dbReference>
<comment type="caution">
    <text evidence="2">The sequence shown here is derived from an EMBL/GenBank/DDBJ whole genome shotgun (WGS) entry which is preliminary data.</text>
</comment>
<evidence type="ECO:0000313" key="3">
    <source>
        <dbReference type="Proteomes" id="UP000289738"/>
    </source>
</evidence>
<dbReference type="PANTHER" id="PTHR46033:SF62">
    <property type="entry name" value="AMINOTRANSFERASE-LIKE PLANT MOBILE DOMAIN-CONTAINING PROTEIN"/>
    <property type="match status" value="1"/>
</dbReference>
<evidence type="ECO:0000259" key="1">
    <source>
        <dbReference type="Pfam" id="PF10536"/>
    </source>
</evidence>
<protein>
    <recommendedName>
        <fullName evidence="1">Aminotransferase-like plant mobile domain-containing protein</fullName>
    </recommendedName>
</protein>
<sequence length="378" mass="43114">MPMHDRIIPYLERAGLYHLARLNSQWFWLDEPLVSAFVERWRPETHTFHMLFGECIVTLQDVAFQLGLPVDGEAVSGCLGEFEKYMEGGRPAWEWFEDLFGERPPPNKVKQMTVHFTWFHERFRVLPPDTSEETVRIYARAYIMMLLSTQLFGDKSANRVHIRWLPFVANLDGMGRYSWGCALQDRVHTLRDVGRHVTVSSPTILMLCPPLILHSVCPFAHGRVLRPHYIKPIVKFCFRLRICGIYQPPPRILPLESEGKICSNMPNTKCPISMGGSQPLSGLSNAALMPLCLSEITRIPCCGMTCLLRFERKYDQESAFSPSTSANPTGKMFELPSCAIANNNVPPYFPYRCVPSMLISGLQWRKASIHGGNVQNIR</sequence>
<accession>A0A444XCP8</accession>
<organism evidence="2 3">
    <name type="scientific">Arachis hypogaea</name>
    <name type="common">Peanut</name>
    <dbReference type="NCBI Taxonomy" id="3818"/>
    <lineage>
        <taxon>Eukaryota</taxon>
        <taxon>Viridiplantae</taxon>
        <taxon>Streptophyta</taxon>
        <taxon>Embryophyta</taxon>
        <taxon>Tracheophyta</taxon>
        <taxon>Spermatophyta</taxon>
        <taxon>Magnoliopsida</taxon>
        <taxon>eudicotyledons</taxon>
        <taxon>Gunneridae</taxon>
        <taxon>Pentapetalae</taxon>
        <taxon>rosids</taxon>
        <taxon>fabids</taxon>
        <taxon>Fabales</taxon>
        <taxon>Fabaceae</taxon>
        <taxon>Papilionoideae</taxon>
        <taxon>50 kb inversion clade</taxon>
        <taxon>dalbergioids sensu lato</taxon>
        <taxon>Dalbergieae</taxon>
        <taxon>Pterocarpus clade</taxon>
        <taxon>Arachis</taxon>
    </lineage>
</organism>
<feature type="domain" description="Aminotransferase-like plant mobile" evidence="1">
    <location>
        <begin position="15"/>
        <end position="183"/>
    </location>
</feature>
<dbReference type="STRING" id="3818.A0A444XCP8"/>